<evidence type="ECO:0000313" key="3">
    <source>
        <dbReference type="Proteomes" id="UP000008068"/>
    </source>
</evidence>
<evidence type="ECO:0000313" key="2">
    <source>
        <dbReference type="EMBL" id="EGT42908.1"/>
    </source>
</evidence>
<reference evidence="3" key="1">
    <citation type="submission" date="2011-07" db="EMBL/GenBank/DDBJ databases">
        <authorList>
            <consortium name="Caenorhabditis brenneri Sequencing and Analysis Consortium"/>
            <person name="Wilson R.K."/>
        </authorList>
    </citation>
    <scope>NUCLEOTIDE SEQUENCE [LARGE SCALE GENOMIC DNA]</scope>
    <source>
        <strain evidence="3">PB2801</strain>
    </source>
</reference>
<accession>G0P247</accession>
<organism evidence="3">
    <name type="scientific">Caenorhabditis brenneri</name>
    <name type="common">Nematode worm</name>
    <dbReference type="NCBI Taxonomy" id="135651"/>
    <lineage>
        <taxon>Eukaryota</taxon>
        <taxon>Metazoa</taxon>
        <taxon>Ecdysozoa</taxon>
        <taxon>Nematoda</taxon>
        <taxon>Chromadorea</taxon>
        <taxon>Rhabditida</taxon>
        <taxon>Rhabditina</taxon>
        <taxon>Rhabditomorpha</taxon>
        <taxon>Rhabditoidea</taxon>
        <taxon>Rhabditidae</taxon>
        <taxon>Peloderinae</taxon>
        <taxon>Caenorhabditis</taxon>
    </lineage>
</organism>
<dbReference type="HOGENOM" id="CLU_2499888_0_0_1"/>
<dbReference type="InParanoid" id="G0P247"/>
<gene>
    <name evidence="2" type="ORF">CAEBREN_28071</name>
</gene>
<dbReference type="EMBL" id="GL380021">
    <property type="protein sequence ID" value="EGT42908.1"/>
    <property type="molecule type" value="Genomic_DNA"/>
</dbReference>
<name>G0P247_CAEBE</name>
<proteinExistence type="predicted"/>
<dbReference type="Proteomes" id="UP000008068">
    <property type="component" value="Unassembled WGS sequence"/>
</dbReference>
<feature type="region of interest" description="Disordered" evidence="1">
    <location>
        <begin position="1"/>
        <end position="21"/>
    </location>
</feature>
<protein>
    <submittedName>
        <fullName evidence="2">Uncharacterized protein</fullName>
    </submittedName>
</protein>
<evidence type="ECO:0000256" key="1">
    <source>
        <dbReference type="SAM" id="MobiDB-lite"/>
    </source>
</evidence>
<sequence>MSLQKEHKEQPDSPEDVKMWEKLGRSEWERGKNKNIDRCEVKSKYGYDTTLTFSENYVGTLKRYSPSKLLSKNTTQLIIGSDESST</sequence>
<dbReference type="AlphaFoldDB" id="G0P247"/>
<keyword evidence="3" id="KW-1185">Reference proteome</keyword>